<gene>
    <name evidence="7" type="ORF">TRIP_B110096</name>
</gene>
<evidence type="ECO:0000313" key="7">
    <source>
        <dbReference type="EMBL" id="VBB41531.1"/>
    </source>
</evidence>
<protein>
    <recommendedName>
        <fullName evidence="8">Permease</fullName>
    </recommendedName>
</protein>
<feature type="transmembrane region" description="Helical" evidence="6">
    <location>
        <begin position="148"/>
        <end position="173"/>
    </location>
</feature>
<dbReference type="GO" id="GO:0016020">
    <property type="term" value="C:membrane"/>
    <property type="evidence" value="ECO:0007669"/>
    <property type="project" value="UniProtKB-SubCell"/>
</dbReference>
<name>A0A653A0H0_UNCDX</name>
<evidence type="ECO:0000256" key="6">
    <source>
        <dbReference type="SAM" id="Phobius"/>
    </source>
</evidence>
<keyword evidence="3 6" id="KW-0812">Transmembrane</keyword>
<feature type="transmembrane region" description="Helical" evidence="6">
    <location>
        <begin position="207"/>
        <end position="230"/>
    </location>
</feature>
<comment type="subcellular location">
    <subcellularLocation>
        <location evidence="1">Membrane</location>
        <topology evidence="1">Multi-pass membrane protein</topology>
    </subcellularLocation>
</comment>
<reference evidence="7" key="1">
    <citation type="submission" date="2018-07" db="EMBL/GenBank/DDBJ databases">
        <authorList>
            <consortium name="Genoscope - CEA"/>
            <person name="William W."/>
        </authorList>
    </citation>
    <scope>NUCLEOTIDE SEQUENCE</scope>
    <source>
        <strain evidence="7">IK1</strain>
    </source>
</reference>
<feature type="transmembrane region" description="Helical" evidence="6">
    <location>
        <begin position="12"/>
        <end position="39"/>
    </location>
</feature>
<feature type="transmembrane region" description="Helical" evidence="6">
    <location>
        <begin position="307"/>
        <end position="337"/>
    </location>
</feature>
<evidence type="ECO:0000256" key="1">
    <source>
        <dbReference type="ARBA" id="ARBA00004141"/>
    </source>
</evidence>
<feature type="transmembrane region" description="Helical" evidence="6">
    <location>
        <begin position="270"/>
        <end position="287"/>
    </location>
</feature>
<feature type="transmembrane region" description="Helical" evidence="6">
    <location>
        <begin position="236"/>
        <end position="258"/>
    </location>
</feature>
<comment type="similarity">
    <text evidence="2">Belongs to the autoinducer-2 exporter (AI-2E) (TC 2.A.86) family.</text>
</comment>
<dbReference type="EMBL" id="UPXX01000003">
    <property type="protein sequence ID" value="VBB41531.1"/>
    <property type="molecule type" value="Genomic_DNA"/>
</dbReference>
<organism evidence="7">
    <name type="scientific">Uncultured Desulfatiglans sp</name>
    <dbReference type="NCBI Taxonomy" id="1748965"/>
    <lineage>
        <taxon>Bacteria</taxon>
        <taxon>Pseudomonadati</taxon>
        <taxon>Thermodesulfobacteriota</taxon>
        <taxon>Desulfobacteria</taxon>
        <taxon>Desulfatiglandales</taxon>
        <taxon>Desulfatiglandaceae</taxon>
        <taxon>Desulfatiglans</taxon>
        <taxon>environmental samples</taxon>
    </lineage>
</organism>
<dbReference type="Pfam" id="PF01594">
    <property type="entry name" value="AI-2E_transport"/>
    <property type="match status" value="1"/>
</dbReference>
<sequence>MQRRTVDILVLLFFVLLISALFLAMISQFLMAILLAGIFSAMAQPVFRRLTRLLGERPRAASALTLLLFGFVILVPLSGLAGIITAQALKVGQTVTPWVQRQIAEPAGLTAYLQKIPFYEEILPYHDQILRKAGELAGKASSLLVNNLSAGAIGTVNFIFMFFVFLYVSYFFLIDGRRLLDRILFYLPLEERDERRLLARFTSVTRATLKGTAVIGALQGILAGLAFAVVGIDAAVFWGTVMTVLSIIPAIGSALVWVPAAIILALGGSYLKAIGLVVFCGVVVGSLDNLLRPRLVGKDTQMHDLMIFFATLGGIALFGVIGFILGPIVAALFVTIWDIYGEAFRDVLPGLNRDDSPESGCEKRLLEGCETKAGRPETQ</sequence>
<dbReference type="PANTHER" id="PTHR21716">
    <property type="entry name" value="TRANSMEMBRANE PROTEIN"/>
    <property type="match status" value="1"/>
</dbReference>
<evidence type="ECO:0008006" key="8">
    <source>
        <dbReference type="Google" id="ProtNLM"/>
    </source>
</evidence>
<keyword evidence="5 6" id="KW-0472">Membrane</keyword>
<evidence type="ECO:0000256" key="4">
    <source>
        <dbReference type="ARBA" id="ARBA00022989"/>
    </source>
</evidence>
<dbReference type="AlphaFoldDB" id="A0A653A0H0"/>
<keyword evidence="4 6" id="KW-1133">Transmembrane helix</keyword>
<evidence type="ECO:0000256" key="5">
    <source>
        <dbReference type="ARBA" id="ARBA00023136"/>
    </source>
</evidence>
<dbReference type="PANTHER" id="PTHR21716:SF4">
    <property type="entry name" value="TRANSMEMBRANE PROTEIN 245"/>
    <property type="match status" value="1"/>
</dbReference>
<proteinExistence type="inferred from homology"/>
<accession>A0A653A0H0</accession>
<dbReference type="InterPro" id="IPR002549">
    <property type="entry name" value="AI-2E-like"/>
</dbReference>
<feature type="transmembrane region" description="Helical" evidence="6">
    <location>
        <begin position="60"/>
        <end position="84"/>
    </location>
</feature>
<evidence type="ECO:0000256" key="2">
    <source>
        <dbReference type="ARBA" id="ARBA00009773"/>
    </source>
</evidence>
<evidence type="ECO:0000256" key="3">
    <source>
        <dbReference type="ARBA" id="ARBA00022692"/>
    </source>
</evidence>